<dbReference type="Proteomes" id="UP000249390">
    <property type="component" value="Unassembled WGS sequence"/>
</dbReference>
<name>A0A328DQJ1_9ASTE</name>
<dbReference type="AlphaFoldDB" id="A0A328DQJ1"/>
<proteinExistence type="predicted"/>
<dbReference type="EMBL" id="NQVE01000106">
    <property type="protein sequence ID" value="RAL47947.1"/>
    <property type="molecule type" value="Genomic_DNA"/>
</dbReference>
<accession>A0A328DQJ1</accession>
<reference evidence="1 2" key="1">
    <citation type="submission" date="2018-06" db="EMBL/GenBank/DDBJ databases">
        <title>The Genome of Cuscuta australis (Dodder) Provides Insight into the Evolution of Plant Parasitism.</title>
        <authorList>
            <person name="Liu H."/>
        </authorList>
    </citation>
    <scope>NUCLEOTIDE SEQUENCE [LARGE SCALE GENOMIC DNA]</scope>
    <source>
        <strain evidence="2">cv. Yunnan</strain>
        <tissue evidence="1">Vines</tissue>
    </source>
</reference>
<gene>
    <name evidence="1" type="ORF">DM860_015734</name>
</gene>
<evidence type="ECO:0000313" key="1">
    <source>
        <dbReference type="EMBL" id="RAL47947.1"/>
    </source>
</evidence>
<keyword evidence="2" id="KW-1185">Reference proteome</keyword>
<protein>
    <submittedName>
        <fullName evidence="1">Uncharacterized protein</fullName>
    </submittedName>
</protein>
<comment type="caution">
    <text evidence="1">The sequence shown here is derived from an EMBL/GenBank/DDBJ whole genome shotgun (WGS) entry which is preliminary data.</text>
</comment>
<organism evidence="1 2">
    <name type="scientific">Cuscuta australis</name>
    <dbReference type="NCBI Taxonomy" id="267555"/>
    <lineage>
        <taxon>Eukaryota</taxon>
        <taxon>Viridiplantae</taxon>
        <taxon>Streptophyta</taxon>
        <taxon>Embryophyta</taxon>
        <taxon>Tracheophyta</taxon>
        <taxon>Spermatophyta</taxon>
        <taxon>Magnoliopsida</taxon>
        <taxon>eudicotyledons</taxon>
        <taxon>Gunneridae</taxon>
        <taxon>Pentapetalae</taxon>
        <taxon>asterids</taxon>
        <taxon>lamiids</taxon>
        <taxon>Solanales</taxon>
        <taxon>Convolvulaceae</taxon>
        <taxon>Cuscuteae</taxon>
        <taxon>Cuscuta</taxon>
        <taxon>Cuscuta subgen. Grammica</taxon>
        <taxon>Cuscuta sect. Cleistogrammica</taxon>
    </lineage>
</organism>
<sequence length="155" mass="17087">MKNSLVVDVAHFTRAQVWLIVEMCNEYPSKRFGPANIYNNLSLAAADDLVLLCDDRFHQGEDPGYGSPELMWNDIVNIALELKALDDLGHVVSSFRGVPGILRSVNRWSGEDSFPLEYPLSFSISLGVKSTFSINPAVAGYAGWMETTASMKSGR</sequence>
<evidence type="ECO:0000313" key="2">
    <source>
        <dbReference type="Proteomes" id="UP000249390"/>
    </source>
</evidence>